<dbReference type="AlphaFoldDB" id="A0A6I0F4Z7"/>
<dbReference type="Proteomes" id="UP000468766">
    <property type="component" value="Unassembled WGS sequence"/>
</dbReference>
<evidence type="ECO:0000313" key="3">
    <source>
        <dbReference type="Proteomes" id="UP000468766"/>
    </source>
</evidence>
<dbReference type="InterPro" id="IPR050194">
    <property type="entry name" value="Glycosyltransferase_grp1"/>
</dbReference>
<dbReference type="GO" id="GO:0016757">
    <property type="term" value="F:glycosyltransferase activity"/>
    <property type="evidence" value="ECO:0007669"/>
    <property type="project" value="InterPro"/>
</dbReference>
<proteinExistence type="predicted"/>
<sequence length="404" mass="46043">MKIHYITMQFPAPSETFAASDIKMLLQKEHDVTVHSLRPIHPTADVMLKERGLETIKLTHNSIVSYAKGVITGLKNPVMLLQFLFWLISLLVKNPKEFIKSLILLPRVIDIFNEINKEKPDIVHLFWGHYPSLVGYLVQKHCPNTVVSIFLGAYDLLRNYDCSNYVASKADVIFTHSFSNLVTLEKKISEKEVSVVHRGINVNSILNTGKLINKKKFSIVTAGRLIQSKGMDDVVKVFSEAKKKFPSATLTILGDGPERENLEKLAEELNVKESVVFKGHVAHKEVFDELINAEVFLFMTKHASERLPNVVKEAMLCQCLCVTTHSEGIDELLVNGLHGFVVNSSDIKKASEIIIDFYANQEKYKNVIKEAHHQIENNFNVERQMEKYIKRWNEALGRRKGYNQ</sequence>
<reference evidence="2 3" key="1">
    <citation type="submission" date="2019-10" db="EMBL/GenBank/DDBJ databases">
        <title>Whole-genome sequence of the extremophile Heliorestis acidaminivorans DSM 24790.</title>
        <authorList>
            <person name="Kyndt J.A."/>
            <person name="Meyer T.E."/>
        </authorList>
    </citation>
    <scope>NUCLEOTIDE SEQUENCE [LARGE SCALE GENOMIC DNA]</scope>
    <source>
        <strain evidence="2 3">DSM 24790</strain>
    </source>
</reference>
<evidence type="ECO:0000259" key="1">
    <source>
        <dbReference type="Pfam" id="PF00534"/>
    </source>
</evidence>
<dbReference type="EMBL" id="WBXO01000002">
    <property type="protein sequence ID" value="KAB2953757.1"/>
    <property type="molecule type" value="Genomic_DNA"/>
</dbReference>
<dbReference type="Pfam" id="PF00534">
    <property type="entry name" value="Glycos_transf_1"/>
    <property type="match status" value="1"/>
</dbReference>
<feature type="domain" description="Glycosyl transferase family 1" evidence="1">
    <location>
        <begin position="211"/>
        <end position="372"/>
    </location>
</feature>
<organism evidence="2 3">
    <name type="scientific">Heliorestis acidaminivorans</name>
    <dbReference type="NCBI Taxonomy" id="553427"/>
    <lineage>
        <taxon>Bacteria</taxon>
        <taxon>Bacillati</taxon>
        <taxon>Bacillota</taxon>
        <taxon>Clostridia</taxon>
        <taxon>Eubacteriales</taxon>
        <taxon>Heliobacteriaceae</taxon>
        <taxon>Heliorestis</taxon>
    </lineage>
</organism>
<keyword evidence="3" id="KW-1185">Reference proteome</keyword>
<dbReference type="InterPro" id="IPR001296">
    <property type="entry name" value="Glyco_trans_1"/>
</dbReference>
<name>A0A6I0F4Z7_9FIRM</name>
<comment type="caution">
    <text evidence="2">The sequence shown here is derived from an EMBL/GenBank/DDBJ whole genome shotgun (WGS) entry which is preliminary data.</text>
</comment>
<evidence type="ECO:0000313" key="2">
    <source>
        <dbReference type="EMBL" id="KAB2953757.1"/>
    </source>
</evidence>
<dbReference type="Gene3D" id="3.40.50.2000">
    <property type="entry name" value="Glycogen Phosphorylase B"/>
    <property type="match status" value="2"/>
</dbReference>
<dbReference type="SUPFAM" id="SSF53756">
    <property type="entry name" value="UDP-Glycosyltransferase/glycogen phosphorylase"/>
    <property type="match status" value="1"/>
</dbReference>
<gene>
    <name evidence="2" type="ORF">F9B85_03830</name>
</gene>
<accession>A0A6I0F4Z7</accession>
<dbReference type="PANTHER" id="PTHR45947">
    <property type="entry name" value="SULFOQUINOVOSYL TRANSFERASE SQD2"/>
    <property type="match status" value="1"/>
</dbReference>
<dbReference type="RefSeq" id="WP_151618711.1">
    <property type="nucleotide sequence ID" value="NZ_WBXO01000002.1"/>
</dbReference>
<dbReference type="PANTHER" id="PTHR45947:SF3">
    <property type="entry name" value="SULFOQUINOVOSYL TRANSFERASE SQD2"/>
    <property type="match status" value="1"/>
</dbReference>
<keyword evidence="2" id="KW-0808">Transferase</keyword>
<protein>
    <submittedName>
        <fullName evidence="2">Glycosyltransferase</fullName>
    </submittedName>
</protein>
<dbReference type="OrthoDB" id="9806653at2"/>